<proteinExistence type="predicted"/>
<evidence type="ECO:0000259" key="2">
    <source>
        <dbReference type="Pfam" id="PF01557"/>
    </source>
</evidence>
<dbReference type="Pfam" id="PF01557">
    <property type="entry name" value="FAA_hydrolase"/>
    <property type="match status" value="1"/>
</dbReference>
<evidence type="ECO:0000313" key="3">
    <source>
        <dbReference type="EMBL" id="MEA5668533.1"/>
    </source>
</evidence>
<dbReference type="Gene3D" id="3.90.850.10">
    <property type="entry name" value="Fumarylacetoacetase-like, C-terminal domain"/>
    <property type="match status" value="1"/>
</dbReference>
<gene>
    <name evidence="3" type="primary">dmpH</name>
    <name evidence="3" type="ORF">VA603_13375</name>
</gene>
<dbReference type="InterPro" id="IPR017630">
    <property type="entry name" value="4-oxalocrotonate_decarboxylase"/>
</dbReference>
<dbReference type="PANTHER" id="PTHR30143:SF0">
    <property type="entry name" value="2-KETO-4-PENTENOATE HYDRATASE"/>
    <property type="match status" value="1"/>
</dbReference>
<organism evidence="3 4">
    <name type="scientific">Stenotrophomonas capsici</name>
    <dbReference type="NCBI Taxonomy" id="3110230"/>
    <lineage>
        <taxon>Bacteria</taxon>
        <taxon>Pseudomonadati</taxon>
        <taxon>Pseudomonadota</taxon>
        <taxon>Gammaproteobacteria</taxon>
        <taxon>Lysobacterales</taxon>
        <taxon>Lysobacteraceae</taxon>
        <taxon>Stenotrophomonas</taxon>
    </lineage>
</organism>
<name>A0ABU5V5A0_9GAMM</name>
<reference evidence="3 4" key="1">
    <citation type="submission" date="2023-12" db="EMBL/GenBank/DDBJ databases">
        <title>Stenotrophomonas guangdongensis sp. nov., isolated from wilted pepper plants (Capsicum annuum).</title>
        <authorList>
            <person name="Qiu M."/>
            <person name="Li Y."/>
            <person name="Liu Q."/>
            <person name="Zhang X."/>
            <person name="Huang Y."/>
            <person name="Guo R."/>
            <person name="Hu M."/>
            <person name="Zhou J."/>
            <person name="Zhou X."/>
        </authorList>
    </citation>
    <scope>NUCLEOTIDE SEQUENCE [LARGE SCALE GENOMIC DNA]</scope>
    <source>
        <strain evidence="3 4">MH1</strain>
    </source>
</reference>
<dbReference type="InterPro" id="IPR050772">
    <property type="entry name" value="Hydratase-Decarb/MhpD_sf"/>
</dbReference>
<dbReference type="SUPFAM" id="SSF56529">
    <property type="entry name" value="FAH"/>
    <property type="match status" value="1"/>
</dbReference>
<dbReference type="InterPro" id="IPR011234">
    <property type="entry name" value="Fumarylacetoacetase-like_C"/>
</dbReference>
<protein>
    <submittedName>
        <fullName evidence="3">2-oxo-3-hexenedioate decarboxylase</fullName>
        <ecNumber evidence="3">4.1.1.77</ecNumber>
    </submittedName>
</protein>
<dbReference type="PANTHER" id="PTHR30143">
    <property type="entry name" value="ACID HYDRATASE"/>
    <property type="match status" value="1"/>
</dbReference>
<keyword evidence="1 3" id="KW-0456">Lyase</keyword>
<comment type="caution">
    <text evidence="3">The sequence shown here is derived from an EMBL/GenBank/DDBJ whole genome shotgun (WGS) entry which is preliminary data.</text>
</comment>
<keyword evidence="4" id="KW-1185">Reference proteome</keyword>
<dbReference type="EC" id="4.1.1.77" evidence="3"/>
<dbReference type="NCBIfam" id="TIGR03218">
    <property type="entry name" value="catechol_dmpH"/>
    <property type="match status" value="1"/>
</dbReference>
<dbReference type="Proteomes" id="UP001301653">
    <property type="component" value="Unassembled WGS sequence"/>
</dbReference>
<dbReference type="RefSeq" id="WP_323439147.1">
    <property type="nucleotide sequence ID" value="NZ_JAYFUH010000249.1"/>
</dbReference>
<sequence>MTLDRSIIENCALQLLAAEQEVREVTRITEAHPQIDVNAAYDIQECLRGMKQAAGIRIVGMKMGLTSKPKMQQMGVDTPIYGFLGADNAVDDGAVVDTARLIHPKVEAEIAFVMREDLTGPGCDVAKVLAATDYVVPAIELIDSRYENFRFDLPSVIADNTSAARYVLGSRPTAVQGLDLETLGVVMEKNGQVVEVGAGAAVLGNPAEAVAMLVNMLAERGQALPAGSVVLSGAITAAVAVAAGDNVLVRADGMGTTAMRFV</sequence>
<evidence type="ECO:0000313" key="4">
    <source>
        <dbReference type="Proteomes" id="UP001301653"/>
    </source>
</evidence>
<accession>A0ABU5V5A0</accession>
<dbReference type="InterPro" id="IPR036663">
    <property type="entry name" value="Fumarylacetoacetase_C_sf"/>
</dbReference>
<evidence type="ECO:0000256" key="1">
    <source>
        <dbReference type="ARBA" id="ARBA00023239"/>
    </source>
</evidence>
<feature type="domain" description="Fumarylacetoacetase-like C-terminal" evidence="2">
    <location>
        <begin position="76"/>
        <end position="261"/>
    </location>
</feature>
<dbReference type="GO" id="GO:0047437">
    <property type="term" value="F:4-oxalocrotonate decarboxylase activity"/>
    <property type="evidence" value="ECO:0007669"/>
    <property type="project" value="UniProtKB-EC"/>
</dbReference>
<dbReference type="EMBL" id="JAYFUH010000249">
    <property type="protein sequence ID" value="MEA5668533.1"/>
    <property type="molecule type" value="Genomic_DNA"/>
</dbReference>